<dbReference type="Pfam" id="PF24153">
    <property type="entry name" value="Meg"/>
    <property type="match status" value="1"/>
</dbReference>
<organism evidence="4">
    <name type="scientific">Zea mays</name>
    <name type="common">Maize</name>
    <dbReference type="NCBI Taxonomy" id="4577"/>
    <lineage>
        <taxon>Eukaryota</taxon>
        <taxon>Viridiplantae</taxon>
        <taxon>Streptophyta</taxon>
        <taxon>Embryophyta</taxon>
        <taxon>Tracheophyta</taxon>
        <taxon>Spermatophyta</taxon>
        <taxon>Magnoliopsida</taxon>
        <taxon>Liliopsida</taxon>
        <taxon>Poales</taxon>
        <taxon>Poaceae</taxon>
        <taxon>PACMAD clade</taxon>
        <taxon>Panicoideae</taxon>
        <taxon>Andropogonodae</taxon>
        <taxon>Andropogoneae</taxon>
        <taxon>Tripsacinae</taxon>
        <taxon>Zea</taxon>
    </lineage>
</organism>
<evidence type="ECO:0000256" key="2">
    <source>
        <dbReference type="ARBA" id="ARBA00023157"/>
    </source>
</evidence>
<feature type="domain" description="Meg" evidence="3">
    <location>
        <begin position="90"/>
        <end position="158"/>
    </location>
</feature>
<evidence type="ECO:0000256" key="1">
    <source>
        <dbReference type="ARBA" id="ARBA00010149"/>
    </source>
</evidence>
<gene>
    <name evidence="4" type="ORF">ZEAMMB73_Zm00001d019027</name>
</gene>
<dbReference type="ExpressionAtlas" id="A0A1D6HUD3">
    <property type="expression patterns" value="baseline"/>
</dbReference>
<accession>A0A1D6HUD3</accession>
<dbReference type="AlphaFoldDB" id="A0A1D6HUD3"/>
<proteinExistence type="inferred from homology"/>
<name>A0A1D6HUD3_MAIZE</name>
<evidence type="ECO:0000259" key="3">
    <source>
        <dbReference type="Pfam" id="PF24153"/>
    </source>
</evidence>
<sequence>MTGGIAGVEGSDGCTALHAVACICSSSLAMRVRPRALDTDRYFAAHAHGKGGIAGVEGSDGCTALHAVACICSSSLAMRVRPRALGTDRYFVAHAHGKGHVTDDVGVSTPAKEGIMQGNGARCDVGFPPCKDNKCYCCIGGRTHARYSTLAECSHACF</sequence>
<dbReference type="EMBL" id="CM007650">
    <property type="protein sequence ID" value="ONM51914.1"/>
    <property type="molecule type" value="Genomic_DNA"/>
</dbReference>
<reference evidence="4" key="1">
    <citation type="submission" date="2015-12" db="EMBL/GenBank/DDBJ databases">
        <title>Update maize B73 reference genome by single molecule sequencing technologies.</title>
        <authorList>
            <consortium name="Maize Genome Sequencing Project"/>
            <person name="Ware D."/>
        </authorList>
    </citation>
    <scope>NUCLEOTIDE SEQUENCE [LARGE SCALE GENOMIC DNA]</scope>
    <source>
        <tissue evidence="4">Seedling</tissue>
    </source>
</reference>
<dbReference type="InterPro" id="IPR056205">
    <property type="entry name" value="Meg"/>
</dbReference>
<comment type="similarity">
    <text evidence="1">Belongs to the MEG family.</text>
</comment>
<dbReference type="InParanoid" id="A0A1D6HUD3"/>
<protein>
    <submittedName>
        <fullName evidence="4">Maternally expressed gene3</fullName>
    </submittedName>
</protein>
<keyword evidence="2" id="KW-1015">Disulfide bond</keyword>
<evidence type="ECO:0000313" key="4">
    <source>
        <dbReference type="EMBL" id="ONM51914.1"/>
    </source>
</evidence>